<dbReference type="InterPro" id="IPR015057">
    <property type="entry name" value="Rv2632c-like"/>
</dbReference>
<dbReference type="EMBL" id="MASW01000005">
    <property type="protein sequence ID" value="PXY22273.1"/>
    <property type="molecule type" value="Genomic_DNA"/>
</dbReference>
<accession>A0A2V4ANJ7</accession>
<dbReference type="Pfam" id="PF08962">
    <property type="entry name" value="Rv2632c-like"/>
    <property type="match status" value="1"/>
</dbReference>
<evidence type="ECO:0000313" key="1">
    <source>
        <dbReference type="EMBL" id="PXY22273.1"/>
    </source>
</evidence>
<name>A0A2V4ANJ7_9PSEU</name>
<dbReference type="Gene3D" id="3.30.160.240">
    <property type="entry name" value="Rv1738"/>
    <property type="match status" value="1"/>
</dbReference>
<organism evidence="1 2">
    <name type="scientific">Prauserella muralis</name>
    <dbReference type="NCBI Taxonomy" id="588067"/>
    <lineage>
        <taxon>Bacteria</taxon>
        <taxon>Bacillati</taxon>
        <taxon>Actinomycetota</taxon>
        <taxon>Actinomycetes</taxon>
        <taxon>Pseudonocardiales</taxon>
        <taxon>Pseudonocardiaceae</taxon>
        <taxon>Prauserella</taxon>
    </lineage>
</organism>
<reference evidence="1 2" key="1">
    <citation type="submission" date="2016-07" db="EMBL/GenBank/DDBJ databases">
        <title>Draft genome sequence of Prauserella muralis DSM 45305, isolated from a mould-covered wall in an indoor environment.</title>
        <authorList>
            <person name="Ruckert C."/>
            <person name="Albersmeier A."/>
            <person name="Jiang C.-L."/>
            <person name="Jiang Y."/>
            <person name="Kalinowski J."/>
            <person name="Schneider O."/>
            <person name="Winkler A."/>
            <person name="Zotchev S.B."/>
        </authorList>
    </citation>
    <scope>NUCLEOTIDE SEQUENCE [LARGE SCALE GENOMIC DNA]</scope>
    <source>
        <strain evidence="1 2">DSM 45305</strain>
    </source>
</reference>
<comment type="caution">
    <text evidence="1">The sequence shown here is derived from an EMBL/GenBank/DDBJ whole genome shotgun (WGS) entry which is preliminary data.</text>
</comment>
<dbReference type="RefSeq" id="WP_112282878.1">
    <property type="nucleotide sequence ID" value="NZ_MASW01000005.1"/>
</dbReference>
<dbReference type="Proteomes" id="UP000249915">
    <property type="component" value="Unassembled WGS sequence"/>
</dbReference>
<keyword evidence="2" id="KW-1185">Reference proteome</keyword>
<dbReference type="OrthoDB" id="3629937at2"/>
<protein>
    <submittedName>
        <fullName evidence="1">Uncharacterized protein</fullName>
    </submittedName>
</protein>
<dbReference type="SUPFAM" id="SSF143212">
    <property type="entry name" value="Rv2632c-like"/>
    <property type="match status" value="1"/>
</dbReference>
<sequence>MAQMAPWTMSVVLEETNGTTRATVRLGDDHGNHFDGVGLASSGLDVPAVPQIASELALVRALTDLTEELLGAVAADIETALTVRPFVATHGRPRR</sequence>
<gene>
    <name evidence="1" type="ORF">BAY60_20560</name>
</gene>
<dbReference type="AlphaFoldDB" id="A0A2V4ANJ7"/>
<evidence type="ECO:0000313" key="2">
    <source>
        <dbReference type="Proteomes" id="UP000249915"/>
    </source>
</evidence>
<dbReference type="InterPro" id="IPR038070">
    <property type="entry name" value="Rv2632c-like_sf"/>
</dbReference>
<proteinExistence type="predicted"/>